<dbReference type="SUPFAM" id="SSF52096">
    <property type="entry name" value="ClpP/crotonase"/>
    <property type="match status" value="1"/>
</dbReference>
<reference evidence="8" key="1">
    <citation type="journal article" date="2009" name="Environ. Microbiol.">
        <title>The genome of Polaromonas naphthalenivorans strain CJ2, isolated from coal tar-contaminated sediment, reveals physiological and metabolic versatility and evolution through extensive horizontal gene transfer.</title>
        <authorList>
            <person name="Yagi J.M."/>
            <person name="Sims D."/>
            <person name="Brettin T."/>
            <person name="Bruce D."/>
            <person name="Madsen E.L."/>
        </authorList>
    </citation>
    <scope>NUCLEOTIDE SEQUENCE [LARGE SCALE GENOMIC DNA]</scope>
    <source>
        <strain evidence="8">CJ2</strain>
    </source>
</reference>
<comment type="similarity">
    <text evidence="1 6">Belongs to the peptidase S14 family.</text>
</comment>
<dbReference type="Pfam" id="PF00574">
    <property type="entry name" value="CLP_protease"/>
    <property type="match status" value="1"/>
</dbReference>
<dbReference type="EMBL" id="CP000529">
    <property type="protein sequence ID" value="ABM36278.1"/>
    <property type="molecule type" value="Genomic_DNA"/>
</dbReference>
<dbReference type="InterPro" id="IPR023562">
    <property type="entry name" value="ClpP/TepA"/>
</dbReference>
<organism evidence="7 8">
    <name type="scientific">Polaromonas naphthalenivorans (strain CJ2)</name>
    <dbReference type="NCBI Taxonomy" id="365044"/>
    <lineage>
        <taxon>Bacteria</taxon>
        <taxon>Pseudomonadati</taxon>
        <taxon>Pseudomonadota</taxon>
        <taxon>Betaproteobacteria</taxon>
        <taxon>Burkholderiales</taxon>
        <taxon>Comamonadaceae</taxon>
        <taxon>Polaromonas</taxon>
    </lineage>
</organism>
<evidence type="ECO:0000313" key="7">
    <source>
        <dbReference type="EMBL" id="ABM36278.1"/>
    </source>
</evidence>
<dbReference type="eggNOG" id="COG0740">
    <property type="taxonomic scope" value="Bacteria"/>
</dbReference>
<dbReference type="Proteomes" id="UP000000644">
    <property type="component" value="Chromosome"/>
</dbReference>
<dbReference type="GO" id="GO:0004252">
    <property type="term" value="F:serine-type endopeptidase activity"/>
    <property type="evidence" value="ECO:0007669"/>
    <property type="project" value="InterPro"/>
</dbReference>
<dbReference type="Pfam" id="PF25209">
    <property type="entry name" value="Phage_capsid_4"/>
    <property type="match status" value="1"/>
</dbReference>
<dbReference type="NCBIfam" id="NF045542">
    <property type="entry name" value="Clp_rel_HeadMat"/>
    <property type="match status" value="1"/>
</dbReference>
<protein>
    <recommendedName>
        <fullName evidence="6">ATP-dependent Clp protease proteolytic subunit</fullName>
    </recommendedName>
</protein>
<sequence length="641" mass="69012">MSTSKISIFSEIGSVVTAENIRSQLSYIDDATPLIVEINSEGGSVSEAVAIYNLLRTWKGGVTVEIVGWALSAATVIAMAGQRIKAHATSLIMVHAPWTNASGNAGAMRENAALLDQVALTMQAAYARTRQPAKTLAAWMDGQDHWFTAQEALALGLVDEIISADARAAAPANVLACRHPIPLNFQTRISAMTITNTTPDAEQIRAEAIRADGERRQSIRYSFAKFSSREGIEAVQRACEDDHQCTAAAAGLKLLAFLGKDASSVNGWNIVNPNDGFSYNGNSTGPRMPDFKAAAVDVLLERAGIRVAKPHPQAADLRRTSIVGMAERILSMHGKSSVGMSKGQVIKAAMSTDDFPQLLSDLTGKAMRVGYNSAPATHAGWTGEREVSNFKKQTLAMLSEAPGLEQVPEGGEYRFGAYAESAESFTVKTYGKMVRFTRQALINDELGALTSIPSTQGAAARRLEADLVYGKLTSNPVMSDGLQLFHAGHSNLAAAGAALSVESLGASRAAMRKQKGINGSEHIDPQPRYLLVPVTLETKAEALLNSTVDPSRNNNSENPDWIRRLTLVADPRLDSNSEAAWYLATDPAQMEGIVRAYLEGEQRPFLEEQEGWKTDTTDYKVRLDVGVGVIDYRGLYKNPGA</sequence>
<evidence type="ECO:0000256" key="6">
    <source>
        <dbReference type="RuleBase" id="RU003567"/>
    </source>
</evidence>
<dbReference type="AlphaFoldDB" id="A1VKV0"/>
<evidence type="ECO:0000256" key="4">
    <source>
        <dbReference type="ARBA" id="ARBA00022801"/>
    </source>
</evidence>
<dbReference type="Gene3D" id="3.90.226.10">
    <property type="entry name" value="2-enoyl-CoA Hydratase, Chain A, domain 1"/>
    <property type="match status" value="1"/>
</dbReference>
<dbReference type="GO" id="GO:0004176">
    <property type="term" value="F:ATP-dependent peptidase activity"/>
    <property type="evidence" value="ECO:0007669"/>
    <property type="project" value="InterPro"/>
</dbReference>
<evidence type="ECO:0000256" key="3">
    <source>
        <dbReference type="ARBA" id="ARBA00022670"/>
    </source>
</evidence>
<keyword evidence="3 7" id="KW-0645">Protease</keyword>
<gene>
    <name evidence="7" type="ordered locus">Pnap_0961</name>
</gene>
<evidence type="ECO:0000313" key="8">
    <source>
        <dbReference type="Proteomes" id="UP000000644"/>
    </source>
</evidence>
<keyword evidence="2" id="KW-0963">Cytoplasm</keyword>
<dbReference type="PANTHER" id="PTHR10381">
    <property type="entry name" value="ATP-DEPENDENT CLP PROTEASE PROTEOLYTIC SUBUNIT"/>
    <property type="match status" value="1"/>
</dbReference>
<dbReference type="PANTHER" id="PTHR10381:SF70">
    <property type="entry name" value="ATP-DEPENDENT CLP PROTEASE PROTEOLYTIC SUBUNIT"/>
    <property type="match status" value="1"/>
</dbReference>
<dbReference type="InterPro" id="IPR001907">
    <property type="entry name" value="ClpP"/>
</dbReference>
<evidence type="ECO:0000256" key="2">
    <source>
        <dbReference type="ARBA" id="ARBA00022490"/>
    </source>
</evidence>
<keyword evidence="8" id="KW-1185">Reference proteome</keyword>
<dbReference type="GO" id="GO:0009368">
    <property type="term" value="C:endopeptidase Clp complex"/>
    <property type="evidence" value="ECO:0007669"/>
    <property type="project" value="TreeGrafter"/>
</dbReference>
<evidence type="ECO:0000256" key="5">
    <source>
        <dbReference type="ARBA" id="ARBA00022825"/>
    </source>
</evidence>
<dbReference type="KEGG" id="pna:Pnap_0961"/>
<dbReference type="InterPro" id="IPR029045">
    <property type="entry name" value="ClpP/crotonase-like_dom_sf"/>
</dbReference>
<dbReference type="RefSeq" id="WP_011800372.1">
    <property type="nucleotide sequence ID" value="NC_008781.1"/>
</dbReference>
<evidence type="ECO:0000256" key="1">
    <source>
        <dbReference type="ARBA" id="ARBA00007039"/>
    </source>
</evidence>
<dbReference type="OrthoDB" id="9806592at2"/>
<dbReference type="PRINTS" id="PR00127">
    <property type="entry name" value="CLPPROTEASEP"/>
</dbReference>
<dbReference type="HOGENOM" id="CLU_024622_1_0_4"/>
<proteinExistence type="inferred from homology"/>
<name>A1VKV0_POLNA</name>
<dbReference type="GO" id="GO:0006515">
    <property type="term" value="P:protein quality control for misfolded or incompletely synthesized proteins"/>
    <property type="evidence" value="ECO:0007669"/>
    <property type="project" value="TreeGrafter"/>
</dbReference>
<accession>A1VKV0</accession>
<dbReference type="STRING" id="365044.Pnap_0961"/>
<keyword evidence="4 7" id="KW-0378">Hydrolase</keyword>
<dbReference type="GO" id="GO:0051117">
    <property type="term" value="F:ATPase binding"/>
    <property type="evidence" value="ECO:0007669"/>
    <property type="project" value="TreeGrafter"/>
</dbReference>
<dbReference type="CDD" id="cd07016">
    <property type="entry name" value="S14_ClpP_1"/>
    <property type="match status" value="1"/>
</dbReference>
<keyword evidence="5" id="KW-0720">Serine protease</keyword>
<dbReference type="NCBIfam" id="NF045540">
    <property type="entry name" value="scaf_prot_MCP1"/>
    <property type="match status" value="1"/>
</dbReference>